<dbReference type="PANTHER" id="PTHR34301:SF8">
    <property type="entry name" value="ATPASE DOMAIN-CONTAINING PROTEIN"/>
    <property type="match status" value="1"/>
</dbReference>
<dbReference type="PANTHER" id="PTHR34301">
    <property type="entry name" value="DNA-BINDING PROTEIN-RELATED"/>
    <property type="match status" value="1"/>
</dbReference>
<dbReference type="Proteomes" id="UP000631421">
    <property type="component" value="Unassembled WGS sequence"/>
</dbReference>
<dbReference type="GO" id="GO:0005524">
    <property type="term" value="F:ATP binding"/>
    <property type="evidence" value="ECO:0007669"/>
    <property type="project" value="UniProtKB-KW"/>
</dbReference>
<dbReference type="InterPro" id="IPR027417">
    <property type="entry name" value="P-loop_NTPase"/>
</dbReference>
<accession>A0A926UTU5</accession>
<gene>
    <name evidence="1" type="ORF">H6F44_12480</name>
</gene>
<protein>
    <submittedName>
        <fullName evidence="1">ATP-binding protein</fullName>
    </submittedName>
</protein>
<organism evidence="1 2">
    <name type="scientific">Pseudanabaena cinerea FACHB-1277</name>
    <dbReference type="NCBI Taxonomy" id="2949581"/>
    <lineage>
        <taxon>Bacteria</taxon>
        <taxon>Bacillati</taxon>
        <taxon>Cyanobacteriota</taxon>
        <taxon>Cyanophyceae</taxon>
        <taxon>Pseudanabaenales</taxon>
        <taxon>Pseudanabaenaceae</taxon>
        <taxon>Pseudanabaena</taxon>
        <taxon>Pseudanabaena cinerea</taxon>
    </lineage>
</organism>
<keyword evidence="1" id="KW-0547">Nucleotide-binding</keyword>
<dbReference type="AlphaFoldDB" id="A0A926UTU5"/>
<keyword evidence="2" id="KW-1185">Reference proteome</keyword>
<name>A0A926UTU5_9CYAN</name>
<proteinExistence type="predicted"/>
<sequence length="218" mass="25298">MSLLSPIYPHERIFDFLNAGSGVELLGDRQIGKSSVLQQIKHRAASALRLERKPIYLNLQEVHTEIEFYASLCEKLEMATCKGYSFFRAMRDRRVLLLLDEAEKMSWDGFTREVREQLRSLAEGENAPLRLVVAARTPLDRLFPDSHESGMTSPFQGICVRVELNTWHRETVQRFIISKLENTGVCFSDAEIEKLWQDSQGHPQKLMKACFDLYRQYR</sequence>
<evidence type="ECO:0000313" key="1">
    <source>
        <dbReference type="EMBL" id="MBD2150929.1"/>
    </source>
</evidence>
<keyword evidence="1" id="KW-0067">ATP-binding</keyword>
<dbReference type="Gene3D" id="3.40.50.300">
    <property type="entry name" value="P-loop containing nucleotide triphosphate hydrolases"/>
    <property type="match status" value="1"/>
</dbReference>
<comment type="caution">
    <text evidence="1">The sequence shown here is derived from an EMBL/GenBank/DDBJ whole genome shotgun (WGS) entry which is preliminary data.</text>
</comment>
<dbReference type="EMBL" id="JACJPY010000037">
    <property type="protein sequence ID" value="MBD2150929.1"/>
    <property type="molecule type" value="Genomic_DNA"/>
</dbReference>
<reference evidence="1" key="1">
    <citation type="journal article" date="2015" name="ISME J.">
        <title>Draft Genome Sequence of Streptomyces incarnatus NRRL8089, which Produces the Nucleoside Antibiotic Sinefungin.</title>
        <authorList>
            <person name="Oshima K."/>
            <person name="Hattori M."/>
            <person name="Shimizu H."/>
            <person name="Fukuda K."/>
            <person name="Nemoto M."/>
            <person name="Inagaki K."/>
            <person name="Tamura T."/>
        </authorList>
    </citation>
    <scope>NUCLEOTIDE SEQUENCE</scope>
    <source>
        <strain evidence="1">FACHB-1277</strain>
    </source>
</reference>
<dbReference type="SUPFAM" id="SSF52540">
    <property type="entry name" value="P-loop containing nucleoside triphosphate hydrolases"/>
    <property type="match status" value="1"/>
</dbReference>
<reference evidence="1" key="2">
    <citation type="submission" date="2020-08" db="EMBL/GenBank/DDBJ databases">
        <authorList>
            <person name="Chen M."/>
            <person name="Teng W."/>
            <person name="Zhao L."/>
            <person name="Hu C."/>
            <person name="Zhou Y."/>
            <person name="Han B."/>
            <person name="Song L."/>
            <person name="Shu W."/>
        </authorList>
    </citation>
    <scope>NUCLEOTIDE SEQUENCE</scope>
    <source>
        <strain evidence="1">FACHB-1277</strain>
    </source>
</reference>
<evidence type="ECO:0000313" key="2">
    <source>
        <dbReference type="Proteomes" id="UP000631421"/>
    </source>
</evidence>